<dbReference type="AlphaFoldDB" id="A0A0L7L2L6"/>
<keyword evidence="2" id="KW-1185">Reference proteome</keyword>
<evidence type="ECO:0000313" key="1">
    <source>
        <dbReference type="EMBL" id="KOB69534.1"/>
    </source>
</evidence>
<gene>
    <name evidence="1" type="ORF">OBRU01_09518</name>
</gene>
<proteinExistence type="predicted"/>
<dbReference type="Proteomes" id="UP000037510">
    <property type="component" value="Unassembled WGS sequence"/>
</dbReference>
<accession>A0A0L7L2L6</accession>
<reference evidence="1 2" key="1">
    <citation type="journal article" date="2015" name="Genome Biol. Evol.">
        <title>The genome of winter moth (Operophtera brumata) provides a genomic perspective on sexual dimorphism and phenology.</title>
        <authorList>
            <person name="Derks M.F."/>
            <person name="Smit S."/>
            <person name="Salis L."/>
            <person name="Schijlen E."/>
            <person name="Bossers A."/>
            <person name="Mateman C."/>
            <person name="Pijl A.S."/>
            <person name="de Ridder D."/>
            <person name="Groenen M.A."/>
            <person name="Visser M.E."/>
            <person name="Megens H.J."/>
        </authorList>
    </citation>
    <scope>NUCLEOTIDE SEQUENCE [LARGE SCALE GENOMIC DNA]</scope>
    <source>
        <strain evidence="1">WM2013NL</strain>
        <tissue evidence="1">Head and thorax</tissue>
    </source>
</reference>
<sequence>MLLAPSCKTSALQLLPSAPSAPGAPPPFTHVHNNKSVIANCTNMLAGAELPVEVESGVTTRCTLGGKKRALQLLPSAPSAPGALPPFTHAHNVITYHPASARA</sequence>
<dbReference type="EMBL" id="JTDY01003454">
    <property type="protein sequence ID" value="KOB69534.1"/>
    <property type="molecule type" value="Genomic_DNA"/>
</dbReference>
<organism evidence="1 2">
    <name type="scientific">Operophtera brumata</name>
    <name type="common">Winter moth</name>
    <name type="synonym">Phalaena brumata</name>
    <dbReference type="NCBI Taxonomy" id="104452"/>
    <lineage>
        <taxon>Eukaryota</taxon>
        <taxon>Metazoa</taxon>
        <taxon>Ecdysozoa</taxon>
        <taxon>Arthropoda</taxon>
        <taxon>Hexapoda</taxon>
        <taxon>Insecta</taxon>
        <taxon>Pterygota</taxon>
        <taxon>Neoptera</taxon>
        <taxon>Endopterygota</taxon>
        <taxon>Lepidoptera</taxon>
        <taxon>Glossata</taxon>
        <taxon>Ditrysia</taxon>
        <taxon>Geometroidea</taxon>
        <taxon>Geometridae</taxon>
        <taxon>Larentiinae</taxon>
        <taxon>Operophtera</taxon>
    </lineage>
</organism>
<name>A0A0L7L2L6_OPEBR</name>
<protein>
    <submittedName>
        <fullName evidence="1">Putative myosin IA</fullName>
    </submittedName>
</protein>
<comment type="caution">
    <text evidence="1">The sequence shown here is derived from an EMBL/GenBank/DDBJ whole genome shotgun (WGS) entry which is preliminary data.</text>
</comment>
<evidence type="ECO:0000313" key="2">
    <source>
        <dbReference type="Proteomes" id="UP000037510"/>
    </source>
</evidence>